<accession>A0AAC9IEN0</accession>
<dbReference type="AlphaFoldDB" id="A0AAC9IEN0"/>
<dbReference type="Gene3D" id="3.30.160.690">
    <property type="entry name" value="Bacterial toxin RNase RnlA/LsoA, N repeated domain"/>
    <property type="match status" value="1"/>
</dbReference>
<dbReference type="InterPro" id="IPR036397">
    <property type="entry name" value="RNaseH_sf"/>
</dbReference>
<evidence type="ECO:0000256" key="1">
    <source>
        <dbReference type="ARBA" id="ARBA00000077"/>
    </source>
</evidence>
<sequence>MAKKTKVYAVRKGHVTGIFYNWEECKSAVNGYSQAEYKSFLSKEEAEVYLQCEKQSSATVSSKEGIQLDEENTVIAYVDGSYKDELKRYSYGLVLILPDGEEYKDCNSDNRENALVSRNVAGELWGTMVAIEKAIELKFDNIHIYHDYEGIAKWAKEEWKAKTFVAQEYKEFIDAKKEKINITFEWVKGHSNNKYNDLVDSLAKKALNNNQQPKTGDNYLVVEHIDLEEFKLVLSIVEEDIENIIVNDKEEKNSITWVLQKGKEKLTIIYYKTKNKLMLQGKPETIFSVTQTYVLELVNPEQAHEVLTSYHNIDVDKKTVEYSYQSLIPNKNVLLSDKLENTLKQAVLNLELQGDMYDYTYLVFPAFRGMEGFLKYVLDKHNINSGDSFRKAFEEKTNIKRTYCLKTAYNDKVGSKQKIKYLNKLYGYYKNNRDVFFHWDSYDQKNDTTRMASEQSWQNTIKTALDLIDEYFRVN</sequence>
<dbReference type="Proteomes" id="UP000177709">
    <property type="component" value="Chromosome"/>
</dbReference>
<keyword evidence="5" id="KW-0479">Metal-binding</keyword>
<keyword evidence="6" id="KW-0255">Endonuclease</keyword>
<dbReference type="GO" id="GO:0004523">
    <property type="term" value="F:RNA-DNA hybrid ribonuclease activity"/>
    <property type="evidence" value="ECO:0007669"/>
    <property type="project" value="UniProtKB-EC"/>
</dbReference>
<comment type="catalytic activity">
    <reaction evidence="1">
        <text>Endonucleolytic cleavage to 5'-phosphomonoester.</text>
        <dbReference type="EC" id="3.1.26.4"/>
    </reaction>
</comment>
<gene>
    <name evidence="9" type="ORF">BK049_04985</name>
</gene>
<dbReference type="Pfam" id="PF19034">
    <property type="entry name" value="RnlA-toxin_DBD"/>
    <property type="match status" value="1"/>
</dbReference>
<evidence type="ECO:0000256" key="3">
    <source>
        <dbReference type="ARBA" id="ARBA00012180"/>
    </source>
</evidence>
<dbReference type="Gene3D" id="6.10.250.2650">
    <property type="match status" value="1"/>
</dbReference>
<dbReference type="InterPro" id="IPR043994">
    <property type="entry name" value="RnlA/LsoA-toxin_DBD"/>
</dbReference>
<dbReference type="InterPro" id="IPR002156">
    <property type="entry name" value="RNaseH_domain"/>
</dbReference>
<dbReference type="InterPro" id="IPR011320">
    <property type="entry name" value="RNase_H1_N"/>
</dbReference>
<dbReference type="EC" id="3.1.26.4" evidence="3"/>
<dbReference type="KEGG" id="bxi:BK049_04985"/>
<evidence type="ECO:0000313" key="10">
    <source>
        <dbReference type="Proteomes" id="UP000177709"/>
    </source>
</evidence>
<evidence type="ECO:0000256" key="2">
    <source>
        <dbReference type="ARBA" id="ARBA00005300"/>
    </source>
</evidence>
<dbReference type="GO" id="GO:0043137">
    <property type="term" value="P:DNA replication, removal of RNA primer"/>
    <property type="evidence" value="ECO:0007669"/>
    <property type="project" value="TreeGrafter"/>
</dbReference>
<evidence type="ECO:0000259" key="8">
    <source>
        <dbReference type="PROSITE" id="PS50879"/>
    </source>
</evidence>
<dbReference type="InterPro" id="IPR012337">
    <property type="entry name" value="RNaseH-like_sf"/>
</dbReference>
<dbReference type="EMBL" id="CP017786">
    <property type="protein sequence ID" value="AOZ88115.1"/>
    <property type="molecule type" value="Genomic_DNA"/>
</dbReference>
<dbReference type="RefSeq" id="WP_071167976.1">
    <property type="nucleotide sequence ID" value="NZ_CP017786.1"/>
</dbReference>
<evidence type="ECO:0000256" key="7">
    <source>
        <dbReference type="ARBA" id="ARBA00022801"/>
    </source>
</evidence>
<dbReference type="CDD" id="cd09277">
    <property type="entry name" value="RNase_HI_bacteria_like"/>
    <property type="match status" value="1"/>
</dbReference>
<dbReference type="InterPro" id="IPR031845">
    <property type="entry name" value="RnlA_toxin_NRD"/>
</dbReference>
<dbReference type="InterPro" id="IPR009027">
    <property type="entry name" value="Ribosomal_bL9/RNase_H1_N"/>
</dbReference>
<dbReference type="SUPFAM" id="SSF55658">
    <property type="entry name" value="L9 N-domain-like"/>
    <property type="match status" value="1"/>
</dbReference>
<dbReference type="Gene3D" id="3.40.970.10">
    <property type="entry name" value="Ribonuclease H1, N-terminal domain"/>
    <property type="match status" value="1"/>
</dbReference>
<reference evidence="9 10" key="1">
    <citation type="submission" date="2016-10" db="EMBL/GenBank/DDBJ databases">
        <title>Whole genome sequence of hyper active fibrinolysis bacterium Bacillus pumilus strain VV3 isolated from fermented rice.</title>
        <authorList>
            <person name="Mariadas V.A."/>
            <person name="Vijayaraghavan P."/>
            <person name="Dhandapani V."/>
        </authorList>
    </citation>
    <scope>NUCLEOTIDE SEQUENCE [LARGE SCALE GENOMIC DNA]</scope>
    <source>
        <strain evidence="9 10">VV3</strain>
    </source>
</reference>
<keyword evidence="7" id="KW-0378">Hydrolase</keyword>
<proteinExistence type="inferred from homology"/>
<dbReference type="PROSITE" id="PS50879">
    <property type="entry name" value="RNASE_H_1"/>
    <property type="match status" value="1"/>
</dbReference>
<dbReference type="Gene3D" id="3.30.420.10">
    <property type="entry name" value="Ribonuclease H-like superfamily/Ribonuclease H"/>
    <property type="match status" value="1"/>
</dbReference>
<dbReference type="InterPro" id="IPR050092">
    <property type="entry name" value="RNase_H"/>
</dbReference>
<dbReference type="Pfam" id="PF01693">
    <property type="entry name" value="Cauli_VI"/>
    <property type="match status" value="1"/>
</dbReference>
<dbReference type="SUPFAM" id="SSF53098">
    <property type="entry name" value="Ribonuclease H-like"/>
    <property type="match status" value="1"/>
</dbReference>
<protein>
    <recommendedName>
        <fullName evidence="3">ribonuclease H</fullName>
        <ecNumber evidence="3">3.1.26.4</ecNumber>
    </recommendedName>
</protein>
<comment type="similarity">
    <text evidence="2">Belongs to the RNase H family.</text>
</comment>
<evidence type="ECO:0000256" key="4">
    <source>
        <dbReference type="ARBA" id="ARBA00022722"/>
    </source>
</evidence>
<dbReference type="PANTHER" id="PTHR10642:SF26">
    <property type="entry name" value="RIBONUCLEASE H1"/>
    <property type="match status" value="1"/>
</dbReference>
<dbReference type="Pfam" id="PF00075">
    <property type="entry name" value="RNase_H"/>
    <property type="match status" value="1"/>
</dbReference>
<dbReference type="PANTHER" id="PTHR10642">
    <property type="entry name" value="RIBONUCLEASE H1"/>
    <property type="match status" value="1"/>
</dbReference>
<keyword evidence="4" id="KW-0540">Nuclease</keyword>
<dbReference type="Pfam" id="PF15935">
    <property type="entry name" value="RnlA_toxin"/>
    <property type="match status" value="1"/>
</dbReference>
<organism evidence="9 10">
    <name type="scientific">Bacillus xiamenensis</name>
    <dbReference type="NCBI Taxonomy" id="1178537"/>
    <lineage>
        <taxon>Bacteria</taxon>
        <taxon>Bacillati</taxon>
        <taxon>Bacillota</taxon>
        <taxon>Bacilli</taxon>
        <taxon>Bacillales</taxon>
        <taxon>Bacillaceae</taxon>
        <taxon>Bacillus</taxon>
    </lineage>
</organism>
<dbReference type="InterPro" id="IPR037056">
    <property type="entry name" value="RNase_H1_N_sf"/>
</dbReference>
<name>A0AAC9IEN0_9BACI</name>
<dbReference type="GO" id="GO:0003676">
    <property type="term" value="F:nucleic acid binding"/>
    <property type="evidence" value="ECO:0007669"/>
    <property type="project" value="InterPro"/>
</dbReference>
<evidence type="ECO:0000313" key="9">
    <source>
        <dbReference type="EMBL" id="AOZ88115.1"/>
    </source>
</evidence>
<evidence type="ECO:0000256" key="5">
    <source>
        <dbReference type="ARBA" id="ARBA00022723"/>
    </source>
</evidence>
<feature type="domain" description="RNase H type-1" evidence="8">
    <location>
        <begin position="70"/>
        <end position="208"/>
    </location>
</feature>
<evidence type="ECO:0000256" key="6">
    <source>
        <dbReference type="ARBA" id="ARBA00022759"/>
    </source>
</evidence>
<dbReference type="GO" id="GO:0046872">
    <property type="term" value="F:metal ion binding"/>
    <property type="evidence" value="ECO:0007669"/>
    <property type="project" value="UniProtKB-KW"/>
</dbReference>